<protein>
    <submittedName>
        <fullName evidence="1">3-hydroxy-3-methylglutaryl-CoA reductase</fullName>
    </submittedName>
</protein>
<dbReference type="GO" id="GO:0004420">
    <property type="term" value="F:hydroxymethylglutaryl-CoA reductase (NADPH) activity"/>
    <property type="evidence" value="ECO:0007669"/>
    <property type="project" value="InterPro"/>
</dbReference>
<dbReference type="EMBL" id="PGTN01000682">
    <property type="protein sequence ID" value="PJF45868.1"/>
    <property type="molecule type" value="Genomic_DNA"/>
</dbReference>
<dbReference type="GO" id="GO:0015936">
    <property type="term" value="P:coenzyme A metabolic process"/>
    <property type="evidence" value="ECO:0007669"/>
    <property type="project" value="InterPro"/>
</dbReference>
<dbReference type="PROSITE" id="PS50065">
    <property type="entry name" value="HMG_COA_REDUCTASE_4"/>
    <property type="match status" value="1"/>
</dbReference>
<sequence length="170" mass="17938">YRAATHNKGIMNGIDAVVIATGNDWRAVEAGAHAYAARDGRYTALATWRANADGDLVGHIELPLAVGVVGGATRVHPTAQLALKLLGVQTARELAEIIACVGLAQNFAAIRALAMEGIQQGHMTLHARQIAIAAGASGEDIERIAAQLIAERNVRLERAKALVRRDPSPL</sequence>
<feature type="non-terminal residue" evidence="1">
    <location>
        <position position="1"/>
    </location>
</feature>
<accession>A0A2M8Q7T3</accession>
<evidence type="ECO:0000313" key="1">
    <source>
        <dbReference type="EMBL" id="PJF45868.1"/>
    </source>
</evidence>
<dbReference type="InterPro" id="IPR009029">
    <property type="entry name" value="HMG_CoA_Rdtase_sub-bd_dom_sf"/>
</dbReference>
<dbReference type="PANTHER" id="PTHR10572:SF24">
    <property type="entry name" value="3-HYDROXY-3-METHYLGLUTARYL-COENZYME A REDUCTASE"/>
    <property type="match status" value="1"/>
</dbReference>
<organism evidence="1 2">
    <name type="scientific">Candidatus Thermofonsia Clade 3 bacterium</name>
    <dbReference type="NCBI Taxonomy" id="2364212"/>
    <lineage>
        <taxon>Bacteria</taxon>
        <taxon>Bacillati</taxon>
        <taxon>Chloroflexota</taxon>
        <taxon>Candidatus Thermofontia</taxon>
        <taxon>Candidatus Thermofonsia Clade 3</taxon>
    </lineage>
</organism>
<reference evidence="1 2" key="1">
    <citation type="submission" date="2017-11" db="EMBL/GenBank/DDBJ databases">
        <title>Evolution of Phototrophy in the Chloroflexi Phylum Driven by Horizontal Gene Transfer.</title>
        <authorList>
            <person name="Ward L.M."/>
            <person name="Hemp J."/>
            <person name="Shih P.M."/>
            <person name="Mcglynn S.E."/>
            <person name="Fischer W."/>
        </authorList>
    </citation>
    <scope>NUCLEOTIDE SEQUENCE [LARGE SCALE GENOMIC DNA]</scope>
    <source>
        <strain evidence="1">JP3_7</strain>
    </source>
</reference>
<dbReference type="Pfam" id="PF00368">
    <property type="entry name" value="HMG-CoA_red"/>
    <property type="match status" value="1"/>
</dbReference>
<evidence type="ECO:0000313" key="2">
    <source>
        <dbReference type="Proteomes" id="UP000230790"/>
    </source>
</evidence>
<dbReference type="AlphaFoldDB" id="A0A2M8Q7T3"/>
<dbReference type="Gene3D" id="3.90.770.10">
    <property type="entry name" value="3-hydroxy-3-methylglutaryl-coenzyme A Reductase, Chain A, domain 2"/>
    <property type="match status" value="1"/>
</dbReference>
<dbReference type="InterPro" id="IPR023076">
    <property type="entry name" value="HMG_CoA_Rdtase_CS"/>
</dbReference>
<dbReference type="SUPFAM" id="SSF56542">
    <property type="entry name" value="Substrate-binding domain of HMG-CoA reductase"/>
    <property type="match status" value="1"/>
</dbReference>
<name>A0A2M8Q7T3_9CHLR</name>
<dbReference type="PANTHER" id="PTHR10572">
    <property type="entry name" value="3-HYDROXY-3-METHYLGLUTARYL-COENZYME A REDUCTASE"/>
    <property type="match status" value="1"/>
</dbReference>
<feature type="non-terminal residue" evidence="1">
    <location>
        <position position="170"/>
    </location>
</feature>
<proteinExistence type="predicted"/>
<dbReference type="PROSITE" id="PS00318">
    <property type="entry name" value="HMG_COA_REDUCTASE_2"/>
    <property type="match status" value="1"/>
</dbReference>
<dbReference type="Gene3D" id="1.10.8.660">
    <property type="match status" value="1"/>
</dbReference>
<dbReference type="InterPro" id="IPR023074">
    <property type="entry name" value="HMG_CoA_Rdtase_cat_sf"/>
</dbReference>
<comment type="caution">
    <text evidence="1">The sequence shown here is derived from an EMBL/GenBank/DDBJ whole genome shotgun (WGS) entry which is preliminary data.</text>
</comment>
<dbReference type="InterPro" id="IPR002202">
    <property type="entry name" value="HMG_CoA_Rdtase"/>
</dbReference>
<dbReference type="Proteomes" id="UP000230790">
    <property type="component" value="Unassembled WGS sequence"/>
</dbReference>
<gene>
    <name evidence="1" type="ORF">CUN48_16700</name>
</gene>